<accession>A0ABV2AKI3</accession>
<organism evidence="1 2">
    <name type="scientific">Bonamia ostreae</name>
    <dbReference type="NCBI Taxonomy" id="126728"/>
    <lineage>
        <taxon>Eukaryota</taxon>
        <taxon>Sar</taxon>
        <taxon>Rhizaria</taxon>
        <taxon>Endomyxa</taxon>
        <taxon>Ascetosporea</taxon>
        <taxon>Haplosporida</taxon>
        <taxon>Bonamia</taxon>
    </lineage>
</organism>
<proteinExistence type="predicted"/>
<dbReference type="Proteomes" id="UP001439008">
    <property type="component" value="Unassembled WGS sequence"/>
</dbReference>
<protein>
    <submittedName>
        <fullName evidence="1">Uncharacterized protein</fullName>
    </submittedName>
</protein>
<evidence type="ECO:0000313" key="2">
    <source>
        <dbReference type="Proteomes" id="UP001439008"/>
    </source>
</evidence>
<keyword evidence="2" id="KW-1185">Reference proteome</keyword>
<sequence length="124" mass="14890">MLKIFRRTVLKNRLLVIPKSTYYTDRVTFTEKEHYKVVYDPPLEGETEEEWRRRVPNIYSPCKRYSDVVDIPFLDRSLYLLMEPAPHGHNFKEQPVIKMSPEYQIGWMFSDLWRQPGATKDNHA</sequence>
<comment type="caution">
    <text evidence="1">The sequence shown here is derived from an EMBL/GenBank/DDBJ whole genome shotgun (WGS) entry which is preliminary data.</text>
</comment>
<reference evidence="1 2" key="1">
    <citation type="journal article" date="2024" name="BMC Biol.">
        <title>Comparative genomics of Ascetosporea gives new insight into the evolutionary basis for animal parasitism in Rhizaria.</title>
        <authorList>
            <person name="Hiltunen Thoren M."/>
            <person name="Onut-Brannstrom I."/>
            <person name="Alfjorden A."/>
            <person name="Peckova H."/>
            <person name="Swords F."/>
            <person name="Hooper C."/>
            <person name="Holzer A.S."/>
            <person name="Bass D."/>
            <person name="Burki F."/>
        </authorList>
    </citation>
    <scope>NUCLEOTIDE SEQUENCE [LARGE SCALE GENOMIC DNA]</scope>
    <source>
        <strain evidence="1">20-A016</strain>
    </source>
</reference>
<gene>
    <name evidence="1" type="ORF">MHBO_001890</name>
</gene>
<name>A0ABV2AKI3_9EUKA</name>
<dbReference type="EMBL" id="JBDODL010000545">
    <property type="protein sequence ID" value="MES1920193.1"/>
    <property type="molecule type" value="Genomic_DNA"/>
</dbReference>
<evidence type="ECO:0000313" key="1">
    <source>
        <dbReference type="EMBL" id="MES1920193.1"/>
    </source>
</evidence>